<comment type="caution">
    <text evidence="3">The sequence shown here is derived from an EMBL/GenBank/DDBJ whole genome shotgun (WGS) entry which is preliminary data.</text>
</comment>
<accession>A0ABT4LLG1</accession>
<evidence type="ECO:0000313" key="4">
    <source>
        <dbReference type="Proteomes" id="UP001069802"/>
    </source>
</evidence>
<dbReference type="CDD" id="cd07067">
    <property type="entry name" value="HP_PGM_like"/>
    <property type="match status" value="1"/>
</dbReference>
<protein>
    <submittedName>
        <fullName evidence="3">Phosphoglycerate mutase family protein</fullName>
    </submittedName>
</protein>
<organism evidence="3 4">
    <name type="scientific">Kiloniella laminariae</name>
    <dbReference type="NCBI Taxonomy" id="454162"/>
    <lineage>
        <taxon>Bacteria</taxon>
        <taxon>Pseudomonadati</taxon>
        <taxon>Pseudomonadota</taxon>
        <taxon>Alphaproteobacteria</taxon>
        <taxon>Rhodospirillales</taxon>
        <taxon>Kiloniellaceae</taxon>
        <taxon>Kiloniella</taxon>
    </lineage>
</organism>
<dbReference type="RefSeq" id="WP_269423363.1">
    <property type="nucleotide sequence ID" value="NZ_JAPWGY010000003.1"/>
</dbReference>
<dbReference type="Gene3D" id="3.40.50.1240">
    <property type="entry name" value="Phosphoglycerate mutase-like"/>
    <property type="match status" value="1"/>
</dbReference>
<dbReference type="Pfam" id="PF00300">
    <property type="entry name" value="His_Phos_1"/>
    <property type="match status" value="1"/>
</dbReference>
<sequence>MYLLRHGQSQFNASYSTTRIDPNIPDPELTDEGREQARIAGQELAGKQIITRIIASPYTRALQTAQIVADMLSLPIEVEPLVREHAFFSCDIGSPASKLSQQWPQLDFAHLNERWWPDLDETEQQVKQRCHLFQQKMIELEDWSKTLVVSHWAFIRGLTGHEIENGGLIAIDLPGLVIPVDA</sequence>
<keyword evidence="4" id="KW-1185">Reference proteome</keyword>
<name>A0ABT4LLG1_9PROT</name>
<dbReference type="SMART" id="SM00855">
    <property type="entry name" value="PGAM"/>
    <property type="match status" value="1"/>
</dbReference>
<keyword evidence="2" id="KW-0413">Isomerase</keyword>
<dbReference type="InterPro" id="IPR050275">
    <property type="entry name" value="PGM_Phosphatase"/>
</dbReference>
<dbReference type="Proteomes" id="UP001069802">
    <property type="component" value="Unassembled WGS sequence"/>
</dbReference>
<reference evidence="3" key="1">
    <citation type="submission" date="2022-12" db="EMBL/GenBank/DDBJ databases">
        <title>Bacterial isolates from different developmental stages of Nematostella vectensis.</title>
        <authorList>
            <person name="Fraune S."/>
        </authorList>
    </citation>
    <scope>NUCLEOTIDE SEQUENCE</scope>
    <source>
        <strain evidence="3">G21630-S1</strain>
    </source>
</reference>
<dbReference type="EMBL" id="JAPWGY010000003">
    <property type="protein sequence ID" value="MCZ4281191.1"/>
    <property type="molecule type" value="Genomic_DNA"/>
</dbReference>
<gene>
    <name evidence="3" type="ORF">O4H49_10415</name>
</gene>
<dbReference type="SUPFAM" id="SSF53254">
    <property type="entry name" value="Phosphoglycerate mutase-like"/>
    <property type="match status" value="1"/>
</dbReference>
<evidence type="ECO:0000256" key="1">
    <source>
        <dbReference type="ARBA" id="ARBA00023152"/>
    </source>
</evidence>
<dbReference type="InterPro" id="IPR029033">
    <property type="entry name" value="His_PPase_superfam"/>
</dbReference>
<evidence type="ECO:0000313" key="3">
    <source>
        <dbReference type="EMBL" id="MCZ4281191.1"/>
    </source>
</evidence>
<proteinExistence type="predicted"/>
<evidence type="ECO:0000256" key="2">
    <source>
        <dbReference type="ARBA" id="ARBA00023235"/>
    </source>
</evidence>
<dbReference type="PROSITE" id="PS00175">
    <property type="entry name" value="PG_MUTASE"/>
    <property type="match status" value="1"/>
</dbReference>
<keyword evidence="1" id="KW-0324">Glycolysis</keyword>
<dbReference type="PANTHER" id="PTHR48100:SF1">
    <property type="entry name" value="HISTIDINE PHOSPHATASE FAMILY PROTEIN-RELATED"/>
    <property type="match status" value="1"/>
</dbReference>
<dbReference type="InterPro" id="IPR013078">
    <property type="entry name" value="His_Pase_superF_clade-1"/>
</dbReference>
<dbReference type="PANTHER" id="PTHR48100">
    <property type="entry name" value="BROAD-SPECIFICITY PHOSPHATASE YOR283W-RELATED"/>
    <property type="match status" value="1"/>
</dbReference>
<dbReference type="InterPro" id="IPR001345">
    <property type="entry name" value="PG/BPGM_mutase_AS"/>
</dbReference>